<dbReference type="InterPro" id="IPR036136">
    <property type="entry name" value="Nit/Sulf_reduc_fer-like_dom_sf"/>
</dbReference>
<feature type="domain" description="Nitrite/Sulfite reductase ferredoxin-like" evidence="9">
    <location>
        <begin position="19"/>
        <end position="72"/>
    </location>
</feature>
<dbReference type="Gene3D" id="3.30.413.10">
    <property type="entry name" value="Sulfite Reductase Hemoprotein, domain 1"/>
    <property type="match status" value="1"/>
</dbReference>
<gene>
    <name evidence="10" type="ORF">SAMN04490178_13732</name>
</gene>
<dbReference type="EMBL" id="FODY01000037">
    <property type="protein sequence ID" value="SEP46053.1"/>
    <property type="molecule type" value="Genomic_DNA"/>
</dbReference>
<evidence type="ECO:0000259" key="8">
    <source>
        <dbReference type="Pfam" id="PF01077"/>
    </source>
</evidence>
<dbReference type="SUPFAM" id="SSF56014">
    <property type="entry name" value="Nitrite and sulphite reductase 4Fe-4S domain-like"/>
    <property type="match status" value="1"/>
</dbReference>
<evidence type="ECO:0000256" key="7">
    <source>
        <dbReference type="SAM" id="MobiDB-lite"/>
    </source>
</evidence>
<keyword evidence="3" id="KW-0479">Metal-binding</keyword>
<feature type="region of interest" description="Disordered" evidence="7">
    <location>
        <begin position="1"/>
        <end position="24"/>
    </location>
</feature>
<dbReference type="PANTHER" id="PTHR43809:SF1">
    <property type="entry name" value="NITRITE REDUCTASE (NADH) LARGE SUBUNIT"/>
    <property type="match status" value="1"/>
</dbReference>
<evidence type="ECO:0000256" key="1">
    <source>
        <dbReference type="ARBA" id="ARBA00022485"/>
    </source>
</evidence>
<dbReference type="GO" id="GO:0016491">
    <property type="term" value="F:oxidoreductase activity"/>
    <property type="evidence" value="ECO:0007669"/>
    <property type="project" value="UniProtKB-KW"/>
</dbReference>
<feature type="domain" description="Nitrite/sulphite reductase 4Fe-4S" evidence="8">
    <location>
        <begin position="80"/>
        <end position="214"/>
    </location>
</feature>
<dbReference type="GO" id="GO:0046872">
    <property type="term" value="F:metal ion binding"/>
    <property type="evidence" value="ECO:0007669"/>
    <property type="project" value="UniProtKB-KW"/>
</dbReference>
<dbReference type="AlphaFoldDB" id="A0A1H8Y227"/>
<dbReference type="RefSeq" id="WP_091751896.1">
    <property type="nucleotide sequence ID" value="NZ_FODY01000037.1"/>
</dbReference>
<name>A0A1H8Y227_9FIRM</name>
<keyword evidence="1" id="KW-0004">4Fe-4S</keyword>
<evidence type="ECO:0000256" key="4">
    <source>
        <dbReference type="ARBA" id="ARBA00023002"/>
    </source>
</evidence>
<dbReference type="SUPFAM" id="SSF55124">
    <property type="entry name" value="Nitrite/Sulfite reductase N-terminal domain-like"/>
    <property type="match status" value="1"/>
</dbReference>
<feature type="compositionally biased region" description="Polar residues" evidence="7">
    <location>
        <begin position="1"/>
        <end position="13"/>
    </location>
</feature>
<evidence type="ECO:0000256" key="3">
    <source>
        <dbReference type="ARBA" id="ARBA00022723"/>
    </source>
</evidence>
<evidence type="ECO:0000256" key="6">
    <source>
        <dbReference type="ARBA" id="ARBA00023014"/>
    </source>
</evidence>
<keyword evidence="2" id="KW-0349">Heme</keyword>
<evidence type="ECO:0000313" key="10">
    <source>
        <dbReference type="EMBL" id="SEP46053.1"/>
    </source>
</evidence>
<dbReference type="InterPro" id="IPR045854">
    <property type="entry name" value="NO2/SO3_Rdtase_4Fe4S_sf"/>
</dbReference>
<dbReference type="PRINTS" id="PR00397">
    <property type="entry name" value="SIROHAEM"/>
</dbReference>
<organism evidence="10 11">
    <name type="scientific">Propionispora vibrioides</name>
    <dbReference type="NCBI Taxonomy" id="112903"/>
    <lineage>
        <taxon>Bacteria</taxon>
        <taxon>Bacillati</taxon>
        <taxon>Bacillota</taxon>
        <taxon>Negativicutes</taxon>
        <taxon>Selenomonadales</taxon>
        <taxon>Sporomusaceae</taxon>
        <taxon>Propionispora</taxon>
    </lineage>
</organism>
<dbReference type="STRING" id="112903.SAMN04490178_13732"/>
<keyword evidence="4" id="KW-0560">Oxidoreductase</keyword>
<evidence type="ECO:0000259" key="9">
    <source>
        <dbReference type="Pfam" id="PF03460"/>
    </source>
</evidence>
<keyword evidence="11" id="KW-1185">Reference proteome</keyword>
<dbReference type="Pfam" id="PF01077">
    <property type="entry name" value="NIR_SIR"/>
    <property type="match status" value="1"/>
</dbReference>
<dbReference type="PANTHER" id="PTHR43809">
    <property type="entry name" value="NITRITE REDUCTASE (NADH) LARGE SUBUNIT"/>
    <property type="match status" value="1"/>
</dbReference>
<keyword evidence="5" id="KW-0408">Iron</keyword>
<dbReference type="GO" id="GO:0020037">
    <property type="term" value="F:heme binding"/>
    <property type="evidence" value="ECO:0007669"/>
    <property type="project" value="InterPro"/>
</dbReference>
<dbReference type="GO" id="GO:0051539">
    <property type="term" value="F:4 iron, 4 sulfur cluster binding"/>
    <property type="evidence" value="ECO:0007669"/>
    <property type="project" value="UniProtKB-KW"/>
</dbReference>
<accession>A0A1H8Y227</accession>
<dbReference type="InterPro" id="IPR005117">
    <property type="entry name" value="NiRdtase/SiRdtase_haem-b_fer"/>
</dbReference>
<dbReference type="OrthoDB" id="9802028at2"/>
<dbReference type="InterPro" id="IPR052034">
    <property type="entry name" value="NasD-like"/>
</dbReference>
<evidence type="ECO:0000256" key="2">
    <source>
        <dbReference type="ARBA" id="ARBA00022617"/>
    </source>
</evidence>
<evidence type="ECO:0000313" key="11">
    <source>
        <dbReference type="Proteomes" id="UP000198847"/>
    </source>
</evidence>
<protein>
    <submittedName>
        <fullName evidence="10">Nitrite/Sulfite reductase ferredoxin-like half domain-containing protein</fullName>
    </submittedName>
</protein>
<sequence>MQEPVSRSQSVPSRATLPVTPHLPGGYATPEQLHNIAAAAAKYGGTLKITTGSIAILGLTPADGQKVLDELALAPESFSARSVRAVAMCPGNPYCPMAKQDGTGLGLALDQKFFGQPLPAKLHMGVSACPNCCAEVFVKDIGVYGTPAGYVLVIGGNSGRNAEAGRIIAEQLPAAQVISIIENILNYYRQFGEPKERLGQMLDRIGWDDFIASVIPPVYTLQTSAEMLGRN</sequence>
<dbReference type="InterPro" id="IPR006067">
    <property type="entry name" value="NO2/SO3_Rdtase_4Fe4S_dom"/>
</dbReference>
<dbReference type="Proteomes" id="UP000198847">
    <property type="component" value="Unassembled WGS sequence"/>
</dbReference>
<reference evidence="10 11" key="1">
    <citation type="submission" date="2016-10" db="EMBL/GenBank/DDBJ databases">
        <authorList>
            <person name="de Groot N.N."/>
        </authorList>
    </citation>
    <scope>NUCLEOTIDE SEQUENCE [LARGE SCALE GENOMIC DNA]</scope>
    <source>
        <strain evidence="10 11">DSM 13305</strain>
    </source>
</reference>
<proteinExistence type="predicted"/>
<dbReference type="Pfam" id="PF03460">
    <property type="entry name" value="NIR_SIR_ferr"/>
    <property type="match status" value="1"/>
</dbReference>
<evidence type="ECO:0000256" key="5">
    <source>
        <dbReference type="ARBA" id="ARBA00023004"/>
    </source>
</evidence>
<dbReference type="InterPro" id="IPR006066">
    <property type="entry name" value="NO2/SO3_Rdtase_FeS/sirohaem_BS"/>
</dbReference>
<keyword evidence="6" id="KW-0411">Iron-sulfur</keyword>